<comment type="caution">
    <text evidence="1">The sequence shown here is derived from an EMBL/GenBank/DDBJ whole genome shotgun (WGS) entry which is preliminary data.</text>
</comment>
<dbReference type="Proteomes" id="UP001060085">
    <property type="component" value="Linkage Group LG05"/>
</dbReference>
<proteinExistence type="predicted"/>
<gene>
    <name evidence="1" type="ORF">M9H77_21372</name>
</gene>
<name>A0ACC0AMI9_CATRO</name>
<evidence type="ECO:0000313" key="2">
    <source>
        <dbReference type="Proteomes" id="UP001060085"/>
    </source>
</evidence>
<keyword evidence="2" id="KW-1185">Reference proteome</keyword>
<evidence type="ECO:0000313" key="1">
    <source>
        <dbReference type="EMBL" id="KAI5662049.1"/>
    </source>
</evidence>
<dbReference type="EMBL" id="CM044705">
    <property type="protein sequence ID" value="KAI5662049.1"/>
    <property type="molecule type" value="Genomic_DNA"/>
</dbReference>
<sequence>MADETTMINGQVSEDRTVNIAGDDSADSEPKVSQLSQKITALEQEKQELVHENEIIKDRIEKLKESVNKSNAENEDLKNEIEKLGSENKAMQSVVGRAAELEAEVSRLQHDLISAMSDLEETNKEASEWKNKVENLENGKTESSVKLDAIKNERDLLIAKLESVEVRELEKEEEIKGLQRKIEQLKFETMEKVEALELKVEEKERMISMLEEKQKEIDGEVNGKTDIVEEDRGSAVVEETGKGNFIGGFEWPVVAVSLVSAVAVAGVITKKRVELGGVGGVGGGEDLNATFTGGNKQKQNKHELATNSPQQNVSEDQIGHSSLSKKKSALLVLLDLQIAVKRCQSTKMLLSQTNSPPNCIKSSACAGSVMPISGAAMDAMTSRHEIGSPSPHLTCHWRKHRRLQLSTSFPPTFLPSSTQLPQDNQELRYFLTLKPFLCIQNITNNILA</sequence>
<organism evidence="1 2">
    <name type="scientific">Catharanthus roseus</name>
    <name type="common">Madagascar periwinkle</name>
    <name type="synonym">Vinca rosea</name>
    <dbReference type="NCBI Taxonomy" id="4058"/>
    <lineage>
        <taxon>Eukaryota</taxon>
        <taxon>Viridiplantae</taxon>
        <taxon>Streptophyta</taxon>
        <taxon>Embryophyta</taxon>
        <taxon>Tracheophyta</taxon>
        <taxon>Spermatophyta</taxon>
        <taxon>Magnoliopsida</taxon>
        <taxon>eudicotyledons</taxon>
        <taxon>Gunneridae</taxon>
        <taxon>Pentapetalae</taxon>
        <taxon>asterids</taxon>
        <taxon>lamiids</taxon>
        <taxon>Gentianales</taxon>
        <taxon>Apocynaceae</taxon>
        <taxon>Rauvolfioideae</taxon>
        <taxon>Vinceae</taxon>
        <taxon>Catharanthinae</taxon>
        <taxon>Catharanthus</taxon>
    </lineage>
</organism>
<accession>A0ACC0AMI9</accession>
<reference evidence="2" key="1">
    <citation type="journal article" date="2023" name="Nat. Plants">
        <title>Single-cell RNA sequencing provides a high-resolution roadmap for understanding the multicellular compartmentation of specialized metabolism.</title>
        <authorList>
            <person name="Sun S."/>
            <person name="Shen X."/>
            <person name="Li Y."/>
            <person name="Li Y."/>
            <person name="Wang S."/>
            <person name="Li R."/>
            <person name="Zhang H."/>
            <person name="Shen G."/>
            <person name="Guo B."/>
            <person name="Wei J."/>
            <person name="Xu J."/>
            <person name="St-Pierre B."/>
            <person name="Chen S."/>
            <person name="Sun C."/>
        </authorList>
    </citation>
    <scope>NUCLEOTIDE SEQUENCE [LARGE SCALE GENOMIC DNA]</scope>
</reference>
<protein>
    <submittedName>
        <fullName evidence="1">Uncharacterized protein</fullName>
    </submittedName>
</protein>